<proteinExistence type="predicted"/>
<dbReference type="Proteomes" id="UP000324800">
    <property type="component" value="Unassembled WGS sequence"/>
</dbReference>
<reference evidence="2 3" key="1">
    <citation type="submission" date="2019-03" db="EMBL/GenBank/DDBJ databases">
        <title>Single cell metagenomics reveals metabolic interactions within the superorganism composed of flagellate Streblomastix strix and complex community of Bacteroidetes bacteria on its surface.</title>
        <authorList>
            <person name="Treitli S.C."/>
            <person name="Kolisko M."/>
            <person name="Husnik F."/>
            <person name="Keeling P."/>
            <person name="Hampl V."/>
        </authorList>
    </citation>
    <scope>NUCLEOTIDE SEQUENCE [LARGE SCALE GENOMIC DNA]</scope>
    <source>
        <strain evidence="2">ST1C</strain>
    </source>
</reference>
<feature type="compositionally biased region" description="Low complexity" evidence="1">
    <location>
        <begin position="83"/>
        <end position="96"/>
    </location>
</feature>
<evidence type="ECO:0000256" key="1">
    <source>
        <dbReference type="SAM" id="MobiDB-lite"/>
    </source>
</evidence>
<dbReference type="EMBL" id="SNRW01020741">
    <property type="protein sequence ID" value="KAA6365172.1"/>
    <property type="molecule type" value="Genomic_DNA"/>
</dbReference>
<evidence type="ECO:0000313" key="3">
    <source>
        <dbReference type="Proteomes" id="UP000324800"/>
    </source>
</evidence>
<name>A0A5J4U5D1_9EUKA</name>
<gene>
    <name evidence="2" type="ORF">EZS28_039299</name>
</gene>
<accession>A0A5J4U5D1</accession>
<organism evidence="2 3">
    <name type="scientific">Streblomastix strix</name>
    <dbReference type="NCBI Taxonomy" id="222440"/>
    <lineage>
        <taxon>Eukaryota</taxon>
        <taxon>Metamonada</taxon>
        <taxon>Preaxostyla</taxon>
        <taxon>Oxymonadida</taxon>
        <taxon>Streblomastigidae</taxon>
        <taxon>Streblomastix</taxon>
    </lineage>
</organism>
<feature type="compositionally biased region" description="Basic and acidic residues" evidence="1">
    <location>
        <begin position="109"/>
        <end position="118"/>
    </location>
</feature>
<feature type="region of interest" description="Disordered" evidence="1">
    <location>
        <begin position="64"/>
        <end position="118"/>
    </location>
</feature>
<evidence type="ECO:0000313" key="2">
    <source>
        <dbReference type="EMBL" id="KAA6365172.1"/>
    </source>
</evidence>
<comment type="caution">
    <text evidence="2">The sequence shown here is derived from an EMBL/GenBank/DDBJ whole genome shotgun (WGS) entry which is preliminary data.</text>
</comment>
<dbReference type="AlphaFoldDB" id="A0A5J4U5D1"/>
<feature type="non-terminal residue" evidence="2">
    <location>
        <position position="1"/>
    </location>
</feature>
<protein>
    <submittedName>
        <fullName evidence="2">Uncharacterized protein</fullName>
    </submittedName>
</protein>
<sequence length="118" mass="12492">PTINDGPIVRTASPKLGIASWHAGGETARVFAAQRANTESMNFGIEMNISKQIHLAAQGADGLGFQPLIGQEQEQSEDEPEQDQGQLDLNNLPDNPANQGPSGLIQETGRSEANEGSI</sequence>